<evidence type="ECO:0000313" key="1">
    <source>
        <dbReference type="EMBL" id="KAG0589304.1"/>
    </source>
</evidence>
<name>A0A8T0J011_CERPU</name>
<reference evidence="1" key="1">
    <citation type="submission" date="2020-06" db="EMBL/GenBank/DDBJ databases">
        <title>WGS assembly of Ceratodon purpureus strain R40.</title>
        <authorList>
            <person name="Carey S.B."/>
            <person name="Jenkins J."/>
            <person name="Shu S."/>
            <person name="Lovell J.T."/>
            <person name="Sreedasyam A."/>
            <person name="Maumus F."/>
            <person name="Tiley G.P."/>
            <person name="Fernandez-Pozo N."/>
            <person name="Barry K."/>
            <person name="Chen C."/>
            <person name="Wang M."/>
            <person name="Lipzen A."/>
            <person name="Daum C."/>
            <person name="Saski C.A."/>
            <person name="Payton A.C."/>
            <person name="Mcbreen J.C."/>
            <person name="Conrad R.E."/>
            <person name="Kollar L.M."/>
            <person name="Olsson S."/>
            <person name="Huttunen S."/>
            <person name="Landis J.B."/>
            <person name="Wickett N.J."/>
            <person name="Johnson M.G."/>
            <person name="Rensing S.A."/>
            <person name="Grimwood J."/>
            <person name="Schmutz J."/>
            <person name="Mcdaniel S.F."/>
        </authorList>
    </citation>
    <scope>NUCLEOTIDE SEQUENCE</scope>
    <source>
        <strain evidence="1">R40</strain>
    </source>
</reference>
<dbReference type="InterPro" id="IPR027417">
    <property type="entry name" value="P-loop_NTPase"/>
</dbReference>
<dbReference type="SUPFAM" id="SSF52540">
    <property type="entry name" value="P-loop containing nucleoside triphosphate hydrolases"/>
    <property type="match status" value="1"/>
</dbReference>
<dbReference type="EMBL" id="CM026421">
    <property type="protein sequence ID" value="KAG0589304.1"/>
    <property type="molecule type" value="Genomic_DNA"/>
</dbReference>
<sequence length="796" mass="91054">MDMKVYVSCYIPSIKQTVMRIIYIHSESTILEARDQILQALGLGEKRVLLSLGLEREEYLFSGTQVYIEALHTHIDVLHLPLQHRLEPCYTLQEEFMRHEHRSPKSDDIFKLRLMLPKFNEDGKDENEVVVQEVQHGRKRNLEEANCEAVIKKAKLLPTSMVSSITSLREHLKVSDPLSRLEWMELNLPVADVTVWAATDNRFATNDGRFAYMGRLQYQKLRQSISQLLVERSKENPNETKRTYDSVQSPNSYTDIIGNVFIVGPVGIGKSHLLAAAVSDFTEEFQRKHMIGKQRKRVVSIIDCELLRHDRAFRVIRDALFVAYGDDDKSLSRLGNCTTCDHLVNFCENTEDFLLWLLDQWEAVNSDNEIKNLIFQLTCNHSMVRATNSNNELLEKANSGLPAAKRFLMDRGLNDEELECWGRWKFISSITDGEKTKELLDGNELQILLDATGRLPVYLSAWYDALKETIQQTTRGEKMSFEFAMRALQSQEAVDKMREHLKNMFEDAQKKSQLPKLMDGIGKYLFGSPMTKPLKDIDNQYFHIINGHGAPSCGLVGSELARLIVKYKQNHRFFDASCLNAIRREFGSSISEKHPLVGGAILERTIIGVMAEQPLAFPLGNMTRLCPTLIELEIGAEHATVEDLYMDFLKGGKEEALSMVVPLSAAYKAIDAVLIGFRRESKGCHMYIGGLQISLGKLPKHRLTRKVFINRACMKWVPSALNMEEDVSWSMNWIIPEVEIPNYHGLYIKEKDTFELRSHNNIGKGKVNKEVDCLEVFTMFKQIDSRLGFLDTFKIE</sequence>
<proteinExistence type="predicted"/>
<dbReference type="Gene3D" id="3.40.50.300">
    <property type="entry name" value="P-loop containing nucleotide triphosphate hydrolases"/>
    <property type="match status" value="1"/>
</dbReference>
<keyword evidence="2" id="KW-1185">Reference proteome</keyword>
<dbReference type="Proteomes" id="UP000822688">
    <property type="component" value="Chromosome 1"/>
</dbReference>
<accession>A0A8T0J011</accession>
<gene>
    <name evidence="1" type="ORF">KC19_1G011300</name>
</gene>
<evidence type="ECO:0000313" key="2">
    <source>
        <dbReference type="Proteomes" id="UP000822688"/>
    </source>
</evidence>
<protein>
    <submittedName>
        <fullName evidence="1">Uncharacterized protein</fullName>
    </submittedName>
</protein>
<dbReference type="AlphaFoldDB" id="A0A8T0J011"/>
<comment type="caution">
    <text evidence="1">The sequence shown here is derived from an EMBL/GenBank/DDBJ whole genome shotgun (WGS) entry which is preliminary data.</text>
</comment>
<organism evidence="1 2">
    <name type="scientific">Ceratodon purpureus</name>
    <name type="common">Fire moss</name>
    <name type="synonym">Dicranum purpureum</name>
    <dbReference type="NCBI Taxonomy" id="3225"/>
    <lineage>
        <taxon>Eukaryota</taxon>
        <taxon>Viridiplantae</taxon>
        <taxon>Streptophyta</taxon>
        <taxon>Embryophyta</taxon>
        <taxon>Bryophyta</taxon>
        <taxon>Bryophytina</taxon>
        <taxon>Bryopsida</taxon>
        <taxon>Dicranidae</taxon>
        <taxon>Pseudoditrichales</taxon>
        <taxon>Ditrichaceae</taxon>
        <taxon>Ceratodon</taxon>
    </lineage>
</organism>